<dbReference type="Proteomes" id="UP001500466">
    <property type="component" value="Unassembled WGS sequence"/>
</dbReference>
<protein>
    <recommendedName>
        <fullName evidence="1">Insertion element IS402-like domain-containing protein</fullName>
    </recommendedName>
</protein>
<dbReference type="PANTHER" id="PTHR46637:SF1">
    <property type="entry name" value="BLL5188 PROTEIN"/>
    <property type="match status" value="1"/>
</dbReference>
<evidence type="ECO:0000313" key="2">
    <source>
        <dbReference type="EMBL" id="GAA4993102.1"/>
    </source>
</evidence>
<dbReference type="EMBL" id="BAABHS010000048">
    <property type="protein sequence ID" value="GAA4993102.1"/>
    <property type="molecule type" value="Genomic_DNA"/>
</dbReference>
<proteinExistence type="predicted"/>
<gene>
    <name evidence="2" type="ORF">GCM10023205_77220</name>
</gene>
<comment type="caution">
    <text evidence="2">The sequence shown here is derived from an EMBL/GenBank/DDBJ whole genome shotgun (WGS) entry which is preliminary data.</text>
</comment>
<organism evidence="2 3">
    <name type="scientific">Yinghuangia aomiensis</name>
    <dbReference type="NCBI Taxonomy" id="676205"/>
    <lineage>
        <taxon>Bacteria</taxon>
        <taxon>Bacillati</taxon>
        <taxon>Actinomycetota</taxon>
        <taxon>Actinomycetes</taxon>
        <taxon>Kitasatosporales</taxon>
        <taxon>Streptomycetaceae</taxon>
        <taxon>Yinghuangia</taxon>
    </lineage>
</organism>
<reference evidence="3" key="1">
    <citation type="journal article" date="2019" name="Int. J. Syst. Evol. Microbiol.">
        <title>The Global Catalogue of Microorganisms (GCM) 10K type strain sequencing project: providing services to taxonomists for standard genome sequencing and annotation.</title>
        <authorList>
            <consortium name="The Broad Institute Genomics Platform"/>
            <consortium name="The Broad Institute Genome Sequencing Center for Infectious Disease"/>
            <person name="Wu L."/>
            <person name="Ma J."/>
        </authorList>
    </citation>
    <scope>NUCLEOTIDE SEQUENCE [LARGE SCALE GENOMIC DNA]</scope>
    <source>
        <strain evidence="3">JCM 17986</strain>
    </source>
</reference>
<evidence type="ECO:0000259" key="1">
    <source>
        <dbReference type="Pfam" id="PF13340"/>
    </source>
</evidence>
<dbReference type="InterPro" id="IPR025161">
    <property type="entry name" value="IS402-like_dom"/>
</dbReference>
<feature type="domain" description="Insertion element IS402-like" evidence="1">
    <location>
        <begin position="1"/>
        <end position="36"/>
    </location>
</feature>
<dbReference type="PANTHER" id="PTHR46637">
    <property type="entry name" value="TIS1421-TRANSPOSASE PROTEIN A"/>
    <property type="match status" value="1"/>
</dbReference>
<evidence type="ECO:0000313" key="3">
    <source>
        <dbReference type="Proteomes" id="UP001500466"/>
    </source>
</evidence>
<dbReference type="InterPro" id="IPR052909">
    <property type="entry name" value="Transposase_6_like"/>
</dbReference>
<dbReference type="Pfam" id="PF13340">
    <property type="entry name" value="DUF4096"/>
    <property type="match status" value="1"/>
</dbReference>
<sequence>MRTGVQRRDLPERFGLWKTVYERHRLWSADGTWERLLQQGQLRPMPRTRLTGASPSTPPSSVHISIRPAPAPTCLQYQGQRGAQLESRRRDILRVRRPQVRYAWDDALVAGNEAALVGIWDDVIAELDSDWGAYTYVSHVGVGA</sequence>
<name>A0ABP9IBD0_9ACTN</name>
<keyword evidence="3" id="KW-1185">Reference proteome</keyword>
<accession>A0ABP9IBD0</accession>